<dbReference type="InterPro" id="IPR016169">
    <property type="entry name" value="FAD-bd_PCMH_sub2"/>
</dbReference>
<evidence type="ECO:0000256" key="2">
    <source>
        <dbReference type="ARBA" id="ARBA00005466"/>
    </source>
</evidence>
<dbReference type="InterPro" id="IPR016166">
    <property type="entry name" value="FAD-bd_PCMH"/>
</dbReference>
<evidence type="ECO:0000256" key="3">
    <source>
        <dbReference type="ARBA" id="ARBA00022630"/>
    </source>
</evidence>
<keyword evidence="8" id="KW-1185">Reference proteome</keyword>
<organism evidence="7 8">
    <name type="scientific">Oricola cellulosilytica</name>
    <dbReference type="NCBI Taxonomy" id="1429082"/>
    <lineage>
        <taxon>Bacteria</taxon>
        <taxon>Pseudomonadati</taxon>
        <taxon>Pseudomonadota</taxon>
        <taxon>Alphaproteobacteria</taxon>
        <taxon>Hyphomicrobiales</taxon>
        <taxon>Ahrensiaceae</taxon>
        <taxon>Oricola</taxon>
    </lineage>
</organism>
<dbReference type="PANTHER" id="PTHR42973">
    <property type="entry name" value="BINDING OXIDOREDUCTASE, PUTATIVE (AFU_ORTHOLOGUE AFUA_1G17690)-RELATED"/>
    <property type="match status" value="1"/>
</dbReference>
<dbReference type="GO" id="GO:0016491">
    <property type="term" value="F:oxidoreductase activity"/>
    <property type="evidence" value="ECO:0007669"/>
    <property type="project" value="UniProtKB-KW"/>
</dbReference>
<dbReference type="RefSeq" id="WP_131567941.1">
    <property type="nucleotide sequence ID" value="NZ_JAINFK010000002.1"/>
</dbReference>
<protein>
    <submittedName>
        <fullName evidence="7">FAD-binding oxidoreductase</fullName>
    </submittedName>
</protein>
<dbReference type="SUPFAM" id="SSF56176">
    <property type="entry name" value="FAD-binding/transporter-associated domain-like"/>
    <property type="match status" value="1"/>
</dbReference>
<dbReference type="InterPro" id="IPR050416">
    <property type="entry name" value="FAD-linked_Oxidoreductase"/>
</dbReference>
<dbReference type="InterPro" id="IPR016167">
    <property type="entry name" value="FAD-bd_PCMH_sub1"/>
</dbReference>
<dbReference type="InterPro" id="IPR012951">
    <property type="entry name" value="BBE"/>
</dbReference>
<dbReference type="Proteomes" id="UP000291301">
    <property type="component" value="Unassembled WGS sequence"/>
</dbReference>
<dbReference type="EMBL" id="SJST01000003">
    <property type="protein sequence ID" value="TCD14176.1"/>
    <property type="molecule type" value="Genomic_DNA"/>
</dbReference>
<comment type="caution">
    <text evidence="7">The sequence shown here is derived from an EMBL/GenBank/DDBJ whole genome shotgun (WGS) entry which is preliminary data.</text>
</comment>
<dbReference type="InterPro" id="IPR036318">
    <property type="entry name" value="FAD-bd_PCMH-like_sf"/>
</dbReference>
<gene>
    <name evidence="7" type="ORF">E0D97_08805</name>
</gene>
<sequence length="468" mass="50086">MCNLVGKLSEKVRGTITTAADSGYDEARSVYNAMHDRRPAAVISCVDAADVMATIAAAREDGLDLAVRGGGHSVPGFGTVDNGLVIDLSMINSVQVDPDKKIARVGGGATLGDVNHATYPFGLAVPGGIVSTTGVAGLTLGGGLGYLTRSAGFTIDNLLSADVVLADGRQITASHYQNDDLFWALRGGGGNFGVVTNFEFQLHEAGDVVGGPLFYEFDDAKAVLQGYREYIATAPEALGCFFGWQIAPPLPFIPVDRVGDLFCVLVPCWNGPLEETDRVLKPLRQFAEVKAEYCMKMPFPALNSLFDGAVPKGMQHYWKADFITELTDDAIAAHIEHGRHTPHVSSSMHLHPINGAAQRVGADETAFGHRDKAFSPVVAGIWDDPADNEANIKWVRDYYDAIHPHSGSDGGYVNFMSDDDGHRAPANYGANYARLAAVKATYDPDNIFHVNQNIEPAKGASRVRPVAL</sequence>
<accession>A0A4R0PAV8</accession>
<evidence type="ECO:0000256" key="5">
    <source>
        <dbReference type="ARBA" id="ARBA00023002"/>
    </source>
</evidence>
<proteinExistence type="inferred from homology"/>
<comment type="similarity">
    <text evidence="2">Belongs to the oxygen-dependent FAD-linked oxidoreductase family.</text>
</comment>
<dbReference type="Pfam" id="PF01565">
    <property type="entry name" value="FAD_binding_4"/>
    <property type="match status" value="1"/>
</dbReference>
<evidence type="ECO:0000259" key="6">
    <source>
        <dbReference type="PROSITE" id="PS51387"/>
    </source>
</evidence>
<evidence type="ECO:0000256" key="4">
    <source>
        <dbReference type="ARBA" id="ARBA00022827"/>
    </source>
</evidence>
<dbReference type="Gene3D" id="3.30.465.10">
    <property type="match status" value="1"/>
</dbReference>
<reference evidence="7 8" key="1">
    <citation type="journal article" date="2015" name="Antonie Van Leeuwenhoek">
        <title>Oricola cellulosilytica gen. nov., sp. nov., a cellulose-degrading bacterium of the family Phyllobacteriaceae isolated from surface seashore water, and emended descriptions of Mesorhizobium loti and Phyllobacterium myrsinacearum.</title>
        <authorList>
            <person name="Hameed A."/>
            <person name="Shahina M."/>
            <person name="Lai W.A."/>
            <person name="Lin S.Y."/>
            <person name="Young L.S."/>
            <person name="Liu Y.C."/>
            <person name="Hsu Y.H."/>
            <person name="Young C.C."/>
        </authorList>
    </citation>
    <scope>NUCLEOTIDE SEQUENCE [LARGE SCALE GENOMIC DNA]</scope>
    <source>
        <strain evidence="7 8">KCTC 52183</strain>
    </source>
</reference>
<dbReference type="GO" id="GO:0071949">
    <property type="term" value="F:FAD binding"/>
    <property type="evidence" value="ECO:0007669"/>
    <property type="project" value="InterPro"/>
</dbReference>
<dbReference type="Gene3D" id="3.40.462.20">
    <property type="match status" value="1"/>
</dbReference>
<dbReference type="Gene3D" id="3.30.43.10">
    <property type="entry name" value="Uridine Diphospho-n-acetylenolpyruvylglucosamine Reductase, domain 2"/>
    <property type="match status" value="1"/>
</dbReference>
<dbReference type="AlphaFoldDB" id="A0A4R0PAV8"/>
<name>A0A4R0PAV8_9HYPH</name>
<dbReference type="InterPro" id="IPR006093">
    <property type="entry name" value="Oxy_OxRdtase_FAD_BS"/>
</dbReference>
<dbReference type="Pfam" id="PF08031">
    <property type="entry name" value="BBE"/>
    <property type="match status" value="1"/>
</dbReference>
<dbReference type="PROSITE" id="PS00862">
    <property type="entry name" value="OX2_COVAL_FAD"/>
    <property type="match status" value="1"/>
</dbReference>
<keyword evidence="3" id="KW-0285">Flavoprotein</keyword>
<comment type="cofactor">
    <cofactor evidence="1">
        <name>FAD</name>
        <dbReference type="ChEBI" id="CHEBI:57692"/>
    </cofactor>
</comment>
<evidence type="ECO:0000313" key="7">
    <source>
        <dbReference type="EMBL" id="TCD14176.1"/>
    </source>
</evidence>
<evidence type="ECO:0000313" key="8">
    <source>
        <dbReference type="Proteomes" id="UP000291301"/>
    </source>
</evidence>
<evidence type="ECO:0000256" key="1">
    <source>
        <dbReference type="ARBA" id="ARBA00001974"/>
    </source>
</evidence>
<keyword evidence="5" id="KW-0560">Oxidoreductase</keyword>
<feature type="domain" description="FAD-binding PCMH-type" evidence="6">
    <location>
        <begin position="35"/>
        <end position="205"/>
    </location>
</feature>
<dbReference type="OrthoDB" id="9775082at2"/>
<dbReference type="InterPro" id="IPR006094">
    <property type="entry name" value="Oxid_FAD_bind_N"/>
</dbReference>
<dbReference type="PANTHER" id="PTHR42973:SF39">
    <property type="entry name" value="FAD-BINDING PCMH-TYPE DOMAIN-CONTAINING PROTEIN"/>
    <property type="match status" value="1"/>
</dbReference>
<keyword evidence="4" id="KW-0274">FAD</keyword>
<dbReference type="PROSITE" id="PS51387">
    <property type="entry name" value="FAD_PCMH"/>
    <property type="match status" value="1"/>
</dbReference>